<gene>
    <name evidence="2" type="ORF">DC3_55720</name>
</gene>
<name>A0A511NBG0_DEIC1</name>
<keyword evidence="3" id="KW-1185">Reference proteome</keyword>
<dbReference type="OrthoDB" id="70407at2"/>
<organism evidence="2 3">
    <name type="scientific">Deinococcus cellulosilyticus (strain DSM 18568 / NBRC 106333 / KACC 11606 / 5516J-15)</name>
    <dbReference type="NCBI Taxonomy" id="1223518"/>
    <lineage>
        <taxon>Bacteria</taxon>
        <taxon>Thermotogati</taxon>
        <taxon>Deinococcota</taxon>
        <taxon>Deinococci</taxon>
        <taxon>Deinococcales</taxon>
        <taxon>Deinococcaceae</taxon>
        <taxon>Deinococcus</taxon>
    </lineage>
</organism>
<dbReference type="RefSeq" id="WP_146891474.1">
    <property type="nucleotide sequence ID" value="NZ_BJXB01000048.1"/>
</dbReference>
<evidence type="ECO:0000256" key="1">
    <source>
        <dbReference type="SAM" id="Phobius"/>
    </source>
</evidence>
<accession>A0A511NBG0</accession>
<sequence>MGNIERVGSLEIDQDMHHEKREWTAQRFAWGVFFLLLVAALLGLFGGGYFSSRTQINPDLQVDFQFFLRMKAPTRLEIKLLRTQEKPELLISRDYLRHFQIENIQPEPDQVSSEGGFQQFTFNRLEAGTPIVFDLKTTDVGSIPGQVGLNSTDLLTVHHFVYP</sequence>
<comment type="caution">
    <text evidence="2">The sequence shown here is derived from an EMBL/GenBank/DDBJ whole genome shotgun (WGS) entry which is preliminary data.</text>
</comment>
<evidence type="ECO:0000313" key="2">
    <source>
        <dbReference type="EMBL" id="GEM49937.1"/>
    </source>
</evidence>
<dbReference type="AlphaFoldDB" id="A0A511NBG0"/>
<dbReference type="EMBL" id="BJXB01000048">
    <property type="protein sequence ID" value="GEM49937.1"/>
    <property type="molecule type" value="Genomic_DNA"/>
</dbReference>
<reference evidence="2 3" key="1">
    <citation type="submission" date="2019-07" db="EMBL/GenBank/DDBJ databases">
        <title>Whole genome shotgun sequence of Deinococcus cellulosilyticus NBRC 106333.</title>
        <authorList>
            <person name="Hosoyama A."/>
            <person name="Uohara A."/>
            <person name="Ohji S."/>
            <person name="Ichikawa N."/>
        </authorList>
    </citation>
    <scope>NUCLEOTIDE SEQUENCE [LARGE SCALE GENOMIC DNA]</scope>
    <source>
        <strain evidence="2 3">NBRC 106333</strain>
    </source>
</reference>
<protein>
    <submittedName>
        <fullName evidence="2">Uncharacterized protein</fullName>
    </submittedName>
</protein>
<keyword evidence="1" id="KW-0472">Membrane</keyword>
<feature type="transmembrane region" description="Helical" evidence="1">
    <location>
        <begin position="28"/>
        <end position="50"/>
    </location>
</feature>
<proteinExistence type="predicted"/>
<keyword evidence="1" id="KW-1133">Transmembrane helix</keyword>
<evidence type="ECO:0000313" key="3">
    <source>
        <dbReference type="Proteomes" id="UP000321306"/>
    </source>
</evidence>
<dbReference type="Proteomes" id="UP000321306">
    <property type="component" value="Unassembled WGS sequence"/>
</dbReference>
<keyword evidence="1" id="KW-0812">Transmembrane</keyword>